<name>A0A0N0UHP8_9BACL</name>
<dbReference type="AlphaFoldDB" id="A0A0N0UHP8"/>
<accession>A0A0N0UHP8</accession>
<keyword evidence="2" id="KW-1185">Reference proteome</keyword>
<dbReference type="PATRIC" id="fig|1705561.3.peg.3320"/>
<dbReference type="RefSeq" id="WP_053781791.1">
    <property type="nucleotide sequence ID" value="NZ_LITU01000060.1"/>
</dbReference>
<evidence type="ECO:0000313" key="1">
    <source>
        <dbReference type="EMBL" id="KOY15577.1"/>
    </source>
</evidence>
<gene>
    <name evidence="1" type="ORF">AMS66_16245</name>
</gene>
<sequence>MNYTKEELDLIDKINQYVSNKEITNYKALPKELYQEIKTIKNAKNIIGSLQSYLKFLGYNFKPLSKYPKANDEIITKLTHYYPDKYVIDLENVDRNLYYIIQKKALHIKIDIPQYLSDLGFYFVFKSNNYSHAPSFYRGKSEEKYIEHLNILFPEKTIVIEELIEKDSLLFENINYLRQIRSIQTIEELLEFFGFVVNRRFEN</sequence>
<organism evidence="1 2">
    <name type="scientific">Paenibacillus xylanivorans</name>
    <dbReference type="NCBI Taxonomy" id="1705561"/>
    <lineage>
        <taxon>Bacteria</taxon>
        <taxon>Bacillati</taxon>
        <taxon>Bacillota</taxon>
        <taxon>Bacilli</taxon>
        <taxon>Bacillales</taxon>
        <taxon>Paenibacillaceae</taxon>
        <taxon>Paenibacillus</taxon>
    </lineage>
</organism>
<protein>
    <submittedName>
        <fullName evidence="1">Uncharacterized protein</fullName>
    </submittedName>
</protein>
<reference evidence="1 2" key="1">
    <citation type="submission" date="2015-08" db="EMBL/GenBank/DDBJ databases">
        <title>Draft genome sequence of cellulolytic and xylanolytic Paenibacillus sp. A59, isolated from a decaying forest soil from Patagonia, Argentina.</title>
        <authorList>
            <person name="Ghio S."/>
            <person name="Caceres A.M."/>
            <person name="Talia P."/>
            <person name="Grasso D."/>
            <person name="Campos E."/>
        </authorList>
    </citation>
    <scope>NUCLEOTIDE SEQUENCE [LARGE SCALE GENOMIC DNA]</scope>
    <source>
        <strain evidence="1 2">A59</strain>
    </source>
</reference>
<dbReference type="EMBL" id="LITU01000060">
    <property type="protein sequence ID" value="KOY15577.1"/>
    <property type="molecule type" value="Genomic_DNA"/>
</dbReference>
<dbReference type="OrthoDB" id="9769898at2"/>
<proteinExistence type="predicted"/>
<comment type="caution">
    <text evidence="1">The sequence shown here is derived from an EMBL/GenBank/DDBJ whole genome shotgun (WGS) entry which is preliminary data.</text>
</comment>
<evidence type="ECO:0000313" key="2">
    <source>
        <dbReference type="Proteomes" id="UP000037688"/>
    </source>
</evidence>
<dbReference type="Proteomes" id="UP000037688">
    <property type="component" value="Unassembled WGS sequence"/>
</dbReference>